<keyword evidence="2" id="KW-0805">Transcription regulation</keyword>
<dbReference type="PROSITE" id="PS50931">
    <property type="entry name" value="HTH_LYSR"/>
    <property type="match status" value="1"/>
</dbReference>
<dbReference type="RefSeq" id="WP_129122143.1">
    <property type="nucleotide sequence ID" value="NZ_PEIB01000010.1"/>
</dbReference>
<dbReference type="OrthoDB" id="5526340at2"/>
<sequence length="308" mass="35423">MKKRLPPLNWLRSFEAAARHLSFTHASEELHITQAAISQQIKGLESQLGTTLFIRLPRGLRLTEAGSAYLPVVHEAISKLSEITEELFGQGRNKLLTIRVNLVFFINWLSPRLQLFRDLHPDVNLKITSNIWFDGADRKHEADLEVVYGNGRWSDLEARRLTWDTLFPVCSPDIYGSLPDELTPEKMLKQRLLHVIGYEDGWGHWFNRMQVINAEFDQGCQFDTLVNALEVAANHGGIALGRSSLAERYINEKRLIRLFDENVITCEAFYLVNSKTKILHPQASLFIDWIMNEVENDNNNILNKPLYI</sequence>
<evidence type="ECO:0000256" key="3">
    <source>
        <dbReference type="ARBA" id="ARBA00023125"/>
    </source>
</evidence>
<evidence type="ECO:0000256" key="2">
    <source>
        <dbReference type="ARBA" id="ARBA00023015"/>
    </source>
</evidence>
<dbReference type="PANTHER" id="PTHR30537">
    <property type="entry name" value="HTH-TYPE TRANSCRIPTIONAL REGULATOR"/>
    <property type="match status" value="1"/>
</dbReference>
<name>A0A4Q0YQJ1_9GAMM</name>
<dbReference type="Pfam" id="PF00126">
    <property type="entry name" value="HTH_1"/>
    <property type="match status" value="1"/>
</dbReference>
<dbReference type="Pfam" id="PF03466">
    <property type="entry name" value="LysR_substrate"/>
    <property type="match status" value="1"/>
</dbReference>
<reference evidence="6 7" key="1">
    <citation type="submission" date="2017-10" db="EMBL/GenBank/DDBJ databases">
        <title>Nyctiphanis sp. nov., isolated from the stomach of the euphausiid Nyctiphanes simplex (Hansen, 1911) in the Gulf of California.</title>
        <authorList>
            <person name="Gomez-Gil B."/>
            <person name="Aguilar-Mendez M."/>
            <person name="Lopez-Cortes A."/>
            <person name="Gomez-Gutierrez J."/>
            <person name="Roque A."/>
            <person name="Lang E."/>
            <person name="Gonzalez-Castillo A."/>
        </authorList>
    </citation>
    <scope>NUCLEOTIDE SEQUENCE [LARGE SCALE GENOMIC DNA]</scope>
    <source>
        <strain evidence="6 7">CAIM 600</strain>
    </source>
</reference>
<keyword evidence="3" id="KW-0238">DNA-binding</keyword>
<gene>
    <name evidence="6" type="ORF">CS022_09935</name>
</gene>
<dbReference type="InterPro" id="IPR036388">
    <property type="entry name" value="WH-like_DNA-bd_sf"/>
</dbReference>
<dbReference type="GO" id="GO:0043565">
    <property type="term" value="F:sequence-specific DNA binding"/>
    <property type="evidence" value="ECO:0007669"/>
    <property type="project" value="TreeGrafter"/>
</dbReference>
<dbReference type="Proteomes" id="UP000290287">
    <property type="component" value="Unassembled WGS sequence"/>
</dbReference>
<dbReference type="InterPro" id="IPR000847">
    <property type="entry name" value="LysR_HTH_N"/>
</dbReference>
<protein>
    <submittedName>
        <fullName evidence="6">LysR family transcriptional regulator</fullName>
    </submittedName>
</protein>
<dbReference type="InterPro" id="IPR058163">
    <property type="entry name" value="LysR-type_TF_proteobact-type"/>
</dbReference>
<dbReference type="CDD" id="cd08432">
    <property type="entry name" value="PBP2_GcdR_TrpI_HvrB_AmpR_like"/>
    <property type="match status" value="1"/>
</dbReference>
<organism evidence="6 7">
    <name type="scientific">Veronia nyctiphanis</name>
    <dbReference type="NCBI Taxonomy" id="1278244"/>
    <lineage>
        <taxon>Bacteria</taxon>
        <taxon>Pseudomonadati</taxon>
        <taxon>Pseudomonadota</taxon>
        <taxon>Gammaproteobacteria</taxon>
        <taxon>Vibrionales</taxon>
        <taxon>Vibrionaceae</taxon>
        <taxon>Veronia</taxon>
    </lineage>
</organism>
<dbReference type="FunFam" id="1.10.10.10:FF:000038">
    <property type="entry name" value="Glycine cleavage system transcriptional activator"/>
    <property type="match status" value="1"/>
</dbReference>
<evidence type="ECO:0000313" key="6">
    <source>
        <dbReference type="EMBL" id="RXJ73306.1"/>
    </source>
</evidence>
<dbReference type="AlphaFoldDB" id="A0A4Q0YQJ1"/>
<dbReference type="GO" id="GO:0003700">
    <property type="term" value="F:DNA-binding transcription factor activity"/>
    <property type="evidence" value="ECO:0007669"/>
    <property type="project" value="InterPro"/>
</dbReference>
<comment type="similarity">
    <text evidence="1">Belongs to the LysR transcriptional regulatory family.</text>
</comment>
<dbReference type="GO" id="GO:0006351">
    <property type="term" value="P:DNA-templated transcription"/>
    <property type="evidence" value="ECO:0007669"/>
    <property type="project" value="TreeGrafter"/>
</dbReference>
<evidence type="ECO:0000313" key="7">
    <source>
        <dbReference type="Proteomes" id="UP000290287"/>
    </source>
</evidence>
<comment type="caution">
    <text evidence="6">The sequence shown here is derived from an EMBL/GenBank/DDBJ whole genome shotgun (WGS) entry which is preliminary data.</text>
</comment>
<evidence type="ECO:0000256" key="1">
    <source>
        <dbReference type="ARBA" id="ARBA00009437"/>
    </source>
</evidence>
<keyword evidence="4" id="KW-0804">Transcription</keyword>
<accession>A0A4Q0YQJ1</accession>
<proteinExistence type="inferred from homology"/>
<dbReference type="SUPFAM" id="SSF46785">
    <property type="entry name" value="Winged helix' DNA-binding domain"/>
    <property type="match status" value="1"/>
</dbReference>
<dbReference type="InterPro" id="IPR005119">
    <property type="entry name" value="LysR_subst-bd"/>
</dbReference>
<feature type="domain" description="HTH lysR-type" evidence="5">
    <location>
        <begin position="6"/>
        <end position="63"/>
    </location>
</feature>
<dbReference type="Gene3D" id="1.10.10.10">
    <property type="entry name" value="Winged helix-like DNA-binding domain superfamily/Winged helix DNA-binding domain"/>
    <property type="match status" value="1"/>
</dbReference>
<dbReference type="SUPFAM" id="SSF53850">
    <property type="entry name" value="Periplasmic binding protein-like II"/>
    <property type="match status" value="1"/>
</dbReference>
<keyword evidence="7" id="KW-1185">Reference proteome</keyword>
<dbReference type="InterPro" id="IPR036390">
    <property type="entry name" value="WH_DNA-bd_sf"/>
</dbReference>
<evidence type="ECO:0000259" key="5">
    <source>
        <dbReference type="PROSITE" id="PS50931"/>
    </source>
</evidence>
<dbReference type="EMBL" id="PEIB01000010">
    <property type="protein sequence ID" value="RXJ73306.1"/>
    <property type="molecule type" value="Genomic_DNA"/>
</dbReference>
<evidence type="ECO:0000256" key="4">
    <source>
        <dbReference type="ARBA" id="ARBA00023163"/>
    </source>
</evidence>
<dbReference type="PRINTS" id="PR00039">
    <property type="entry name" value="HTHLYSR"/>
</dbReference>
<dbReference type="PANTHER" id="PTHR30537:SF74">
    <property type="entry name" value="HTH-TYPE TRANSCRIPTIONAL REGULATOR TRPI"/>
    <property type="match status" value="1"/>
</dbReference>
<dbReference type="Gene3D" id="3.40.190.10">
    <property type="entry name" value="Periplasmic binding protein-like II"/>
    <property type="match status" value="2"/>
</dbReference>